<dbReference type="InterPro" id="IPR051320">
    <property type="entry name" value="Viral_Replic_Matur_Polypro"/>
</dbReference>
<dbReference type="STRING" id="157652.A0A371I4L9"/>
<comment type="caution">
    <text evidence="11">The sequence shown here is derived from an EMBL/GenBank/DDBJ whole genome shotgun (WGS) entry which is preliminary data.</text>
</comment>
<evidence type="ECO:0000313" key="11">
    <source>
        <dbReference type="EMBL" id="RDY09975.1"/>
    </source>
</evidence>
<reference evidence="11" key="1">
    <citation type="submission" date="2018-05" db="EMBL/GenBank/DDBJ databases">
        <title>Draft genome of Mucuna pruriens seed.</title>
        <authorList>
            <person name="Nnadi N.E."/>
            <person name="Vos R."/>
            <person name="Hasami M.H."/>
            <person name="Devisetty U.K."/>
            <person name="Aguiy J.C."/>
        </authorList>
    </citation>
    <scope>NUCLEOTIDE SEQUENCE [LARGE SCALE GENOMIC DNA]</scope>
    <source>
        <strain evidence="11">JCA_2017</strain>
    </source>
</reference>
<evidence type="ECO:0000259" key="10">
    <source>
        <dbReference type="Pfam" id="PF17919"/>
    </source>
</evidence>
<evidence type="ECO:0000256" key="6">
    <source>
        <dbReference type="ARBA" id="ARBA00022759"/>
    </source>
</evidence>
<keyword evidence="2" id="KW-0808">Transferase</keyword>
<keyword evidence="1" id="KW-0645">Protease</keyword>
<dbReference type="Gene3D" id="3.30.70.270">
    <property type="match status" value="1"/>
</dbReference>
<proteinExistence type="predicted"/>
<evidence type="ECO:0000256" key="1">
    <source>
        <dbReference type="ARBA" id="ARBA00022670"/>
    </source>
</evidence>
<keyword evidence="7" id="KW-0378">Hydrolase</keyword>
<protein>
    <submittedName>
        <fullName evidence="11">Retrovirus-related Pol polyprotein from transposon 17.6</fullName>
    </submittedName>
</protein>
<dbReference type="PANTHER" id="PTHR33064:SF37">
    <property type="entry name" value="RIBONUCLEASE H"/>
    <property type="match status" value="1"/>
</dbReference>
<accession>A0A371I4L9</accession>
<evidence type="ECO:0000256" key="8">
    <source>
        <dbReference type="ARBA" id="ARBA00022918"/>
    </source>
</evidence>
<organism evidence="11 12">
    <name type="scientific">Mucuna pruriens</name>
    <name type="common">Velvet bean</name>
    <name type="synonym">Dolichos pruriens</name>
    <dbReference type="NCBI Taxonomy" id="157652"/>
    <lineage>
        <taxon>Eukaryota</taxon>
        <taxon>Viridiplantae</taxon>
        <taxon>Streptophyta</taxon>
        <taxon>Embryophyta</taxon>
        <taxon>Tracheophyta</taxon>
        <taxon>Spermatophyta</taxon>
        <taxon>Magnoliopsida</taxon>
        <taxon>eudicotyledons</taxon>
        <taxon>Gunneridae</taxon>
        <taxon>Pentapetalae</taxon>
        <taxon>rosids</taxon>
        <taxon>fabids</taxon>
        <taxon>Fabales</taxon>
        <taxon>Fabaceae</taxon>
        <taxon>Papilionoideae</taxon>
        <taxon>50 kb inversion clade</taxon>
        <taxon>NPAAA clade</taxon>
        <taxon>indigoferoid/millettioid clade</taxon>
        <taxon>Phaseoleae</taxon>
        <taxon>Mucuna</taxon>
    </lineage>
</organism>
<evidence type="ECO:0000256" key="3">
    <source>
        <dbReference type="ARBA" id="ARBA00022695"/>
    </source>
</evidence>
<feature type="domain" description="Reverse transcriptase/retrotransposon-derived protein RNase H-like" evidence="10">
    <location>
        <begin position="49"/>
        <end position="89"/>
    </location>
</feature>
<feature type="non-terminal residue" evidence="11">
    <location>
        <position position="1"/>
    </location>
</feature>
<dbReference type="InterPro" id="IPR041373">
    <property type="entry name" value="RT_RNaseH"/>
</dbReference>
<dbReference type="PANTHER" id="PTHR33064">
    <property type="entry name" value="POL PROTEIN"/>
    <property type="match status" value="1"/>
</dbReference>
<keyword evidence="6" id="KW-0255">Endonuclease</keyword>
<evidence type="ECO:0000256" key="7">
    <source>
        <dbReference type="ARBA" id="ARBA00022801"/>
    </source>
</evidence>
<dbReference type="Pfam" id="PF17917">
    <property type="entry name" value="RT_RNaseH"/>
    <property type="match status" value="1"/>
</dbReference>
<dbReference type="Proteomes" id="UP000257109">
    <property type="component" value="Unassembled WGS sequence"/>
</dbReference>
<dbReference type="Pfam" id="PF17919">
    <property type="entry name" value="RT_RNaseH_2"/>
    <property type="match status" value="1"/>
</dbReference>
<dbReference type="EMBL" id="QJKJ01000939">
    <property type="protein sequence ID" value="RDY09975.1"/>
    <property type="molecule type" value="Genomic_DNA"/>
</dbReference>
<dbReference type="GO" id="GO:0006508">
    <property type="term" value="P:proteolysis"/>
    <property type="evidence" value="ECO:0007669"/>
    <property type="project" value="UniProtKB-KW"/>
</dbReference>
<dbReference type="InterPro" id="IPR043502">
    <property type="entry name" value="DNA/RNA_pol_sf"/>
</dbReference>
<evidence type="ECO:0000259" key="9">
    <source>
        <dbReference type="Pfam" id="PF17917"/>
    </source>
</evidence>
<keyword evidence="5" id="KW-0064">Aspartyl protease</keyword>
<evidence type="ECO:0000256" key="5">
    <source>
        <dbReference type="ARBA" id="ARBA00022750"/>
    </source>
</evidence>
<keyword evidence="12" id="KW-1185">Reference proteome</keyword>
<keyword evidence="3" id="KW-0548">Nucleotidyltransferase</keyword>
<dbReference type="SUPFAM" id="SSF56672">
    <property type="entry name" value="DNA/RNA polymerases"/>
    <property type="match status" value="1"/>
</dbReference>
<evidence type="ECO:0000256" key="4">
    <source>
        <dbReference type="ARBA" id="ARBA00022722"/>
    </source>
</evidence>
<dbReference type="GO" id="GO:0003964">
    <property type="term" value="F:RNA-directed DNA polymerase activity"/>
    <property type="evidence" value="ECO:0007669"/>
    <property type="project" value="UniProtKB-KW"/>
</dbReference>
<dbReference type="GO" id="GO:0004190">
    <property type="term" value="F:aspartic-type endopeptidase activity"/>
    <property type="evidence" value="ECO:0007669"/>
    <property type="project" value="UniProtKB-KW"/>
</dbReference>
<evidence type="ECO:0000313" key="12">
    <source>
        <dbReference type="Proteomes" id="UP000257109"/>
    </source>
</evidence>
<gene>
    <name evidence="11" type="primary">pol</name>
    <name evidence="11" type="ORF">CR513_05560</name>
</gene>
<sequence length="133" mass="15497">MPFGLKNIPSTFMRLMNHVLRSLIGKCVVVYFDDILVYSTCVDDHVMHNQERTFQALKDRLTHAPILTLPKFSKSFELECDTSNVGVGVQVNYPTYDKEPYALVRALQVWQHYLLFKEFVIHIDKKSLNNSKF</sequence>
<feature type="domain" description="Reverse transcriptase RNase H-like" evidence="9">
    <location>
        <begin position="90"/>
        <end position="129"/>
    </location>
</feature>
<dbReference type="InterPro" id="IPR043128">
    <property type="entry name" value="Rev_trsase/Diguanyl_cyclase"/>
</dbReference>
<dbReference type="GO" id="GO:0004519">
    <property type="term" value="F:endonuclease activity"/>
    <property type="evidence" value="ECO:0007669"/>
    <property type="project" value="UniProtKB-KW"/>
</dbReference>
<keyword evidence="4" id="KW-0540">Nuclease</keyword>
<name>A0A371I4L9_MUCPR</name>
<evidence type="ECO:0000256" key="2">
    <source>
        <dbReference type="ARBA" id="ARBA00022679"/>
    </source>
</evidence>
<dbReference type="AlphaFoldDB" id="A0A371I4L9"/>
<keyword evidence="8" id="KW-0695">RNA-directed DNA polymerase</keyword>
<dbReference type="InterPro" id="IPR041577">
    <property type="entry name" value="RT_RNaseH_2"/>
</dbReference>